<dbReference type="Proteomes" id="UP001257659">
    <property type="component" value="Unassembled WGS sequence"/>
</dbReference>
<comment type="catalytic activity">
    <reaction evidence="4">
        <text>O-phospho-L-tyrosyl-[protein] + H2O = L-tyrosyl-[protein] + phosphate</text>
        <dbReference type="Rhea" id="RHEA:10684"/>
        <dbReference type="Rhea" id="RHEA-COMP:10136"/>
        <dbReference type="Rhea" id="RHEA-COMP:20101"/>
        <dbReference type="ChEBI" id="CHEBI:15377"/>
        <dbReference type="ChEBI" id="CHEBI:43474"/>
        <dbReference type="ChEBI" id="CHEBI:46858"/>
        <dbReference type="ChEBI" id="CHEBI:61978"/>
        <dbReference type="EC" id="3.1.3.48"/>
    </reaction>
</comment>
<organism evidence="5 6">
    <name type="scientific">Mesonia maritima</name>
    <dbReference type="NCBI Taxonomy" id="1793873"/>
    <lineage>
        <taxon>Bacteria</taxon>
        <taxon>Pseudomonadati</taxon>
        <taxon>Bacteroidota</taxon>
        <taxon>Flavobacteriia</taxon>
        <taxon>Flavobacteriales</taxon>
        <taxon>Flavobacteriaceae</taxon>
        <taxon>Mesonia</taxon>
    </lineage>
</organism>
<dbReference type="InterPro" id="IPR016195">
    <property type="entry name" value="Pol/histidinol_Pase-like"/>
</dbReference>
<dbReference type="SUPFAM" id="SSF89550">
    <property type="entry name" value="PHP domain-like"/>
    <property type="match status" value="1"/>
</dbReference>
<dbReference type="GO" id="GO:0004725">
    <property type="term" value="F:protein tyrosine phosphatase activity"/>
    <property type="evidence" value="ECO:0007669"/>
    <property type="project" value="UniProtKB-EC"/>
</dbReference>
<evidence type="ECO:0000313" key="5">
    <source>
        <dbReference type="EMBL" id="MDR6301825.1"/>
    </source>
</evidence>
<dbReference type="Pfam" id="PF19567">
    <property type="entry name" value="CpsB_CapC"/>
    <property type="match status" value="1"/>
</dbReference>
<dbReference type="RefSeq" id="WP_309729622.1">
    <property type="nucleotide sequence ID" value="NZ_JAVDQA010000008.1"/>
</dbReference>
<comment type="caution">
    <text evidence="5">The sequence shown here is derived from an EMBL/GenBank/DDBJ whole genome shotgun (WGS) entry which is preliminary data.</text>
</comment>
<comment type="similarity">
    <text evidence="1">Belongs to the metallo-dependent hydrolases superfamily. CpsB/CapC family.</text>
</comment>
<proteinExistence type="inferred from homology"/>
<evidence type="ECO:0000256" key="2">
    <source>
        <dbReference type="ARBA" id="ARBA00013064"/>
    </source>
</evidence>
<evidence type="ECO:0000313" key="6">
    <source>
        <dbReference type="Proteomes" id="UP001257659"/>
    </source>
</evidence>
<dbReference type="Gene3D" id="3.20.20.140">
    <property type="entry name" value="Metal-dependent hydrolases"/>
    <property type="match status" value="1"/>
</dbReference>
<sequence>MSLFFPTKIALSEVINGMVDIHNHLLPGIDDGAQNEDETLKMLNSYANLGIKKIVTSPHVMEGNYPNSVHTIQQKLEQVQKLIEEKKAEVKVEGSGAEYMLEENFRTLLKKKEICTIAKKYVLVEMSYFQAPLNLEEIIFEIEHTGYIPILAHPERYNFYKDEKDYAKLLELGCKFQLNLLSLSRHYGEHVQKKAFSLLKKGSYTFLGTDAHHEKHLEKIATIKVKKSQAEEIKKLVKNNNALFKK</sequence>
<dbReference type="PIRSF" id="PIRSF016557">
    <property type="entry name" value="Caps_synth_CpsB"/>
    <property type="match status" value="1"/>
</dbReference>
<dbReference type="PANTHER" id="PTHR39181">
    <property type="entry name" value="TYROSINE-PROTEIN PHOSPHATASE YWQE"/>
    <property type="match status" value="1"/>
</dbReference>
<dbReference type="InterPro" id="IPR016667">
    <property type="entry name" value="Caps_polysacc_synth_CpsB/CapC"/>
</dbReference>
<gene>
    <name evidence="5" type="ORF">GGR31_002497</name>
</gene>
<evidence type="ECO:0000256" key="1">
    <source>
        <dbReference type="ARBA" id="ARBA00005750"/>
    </source>
</evidence>
<dbReference type="EMBL" id="JAVDQA010000008">
    <property type="protein sequence ID" value="MDR6301825.1"/>
    <property type="molecule type" value="Genomic_DNA"/>
</dbReference>
<accession>A0ABU1K973</accession>
<dbReference type="EC" id="3.1.3.48" evidence="2"/>
<protein>
    <recommendedName>
        <fullName evidence="2">protein-tyrosine-phosphatase</fullName>
        <ecNumber evidence="2">3.1.3.48</ecNumber>
    </recommendedName>
</protein>
<name>A0ABU1K973_9FLAO</name>
<keyword evidence="6" id="KW-1185">Reference proteome</keyword>
<dbReference type="PANTHER" id="PTHR39181:SF1">
    <property type="entry name" value="TYROSINE-PROTEIN PHOSPHATASE YWQE"/>
    <property type="match status" value="1"/>
</dbReference>
<evidence type="ECO:0000256" key="4">
    <source>
        <dbReference type="ARBA" id="ARBA00051722"/>
    </source>
</evidence>
<keyword evidence="3 5" id="KW-0378">Hydrolase</keyword>
<reference evidence="5 6" key="1">
    <citation type="submission" date="2023-07" db="EMBL/GenBank/DDBJ databases">
        <title>Genomic Encyclopedia of Type Strains, Phase IV (KMG-IV): sequencing the most valuable type-strain genomes for metagenomic binning, comparative biology and taxonomic classification.</title>
        <authorList>
            <person name="Goeker M."/>
        </authorList>
    </citation>
    <scope>NUCLEOTIDE SEQUENCE [LARGE SCALE GENOMIC DNA]</scope>
    <source>
        <strain evidence="5 6">DSM 102814</strain>
    </source>
</reference>
<evidence type="ECO:0000256" key="3">
    <source>
        <dbReference type="ARBA" id="ARBA00022801"/>
    </source>
</evidence>